<evidence type="ECO:0000256" key="2">
    <source>
        <dbReference type="ARBA" id="ARBA00007069"/>
    </source>
</evidence>
<protein>
    <submittedName>
        <fullName evidence="10">ABC transporter permease</fullName>
    </submittedName>
</protein>
<dbReference type="Gene3D" id="1.10.3720.10">
    <property type="entry name" value="MetI-like"/>
    <property type="match status" value="1"/>
</dbReference>
<evidence type="ECO:0000256" key="1">
    <source>
        <dbReference type="ARBA" id="ARBA00004651"/>
    </source>
</evidence>
<accession>A0A5J6MQR3</accession>
<evidence type="ECO:0000313" key="11">
    <source>
        <dbReference type="Proteomes" id="UP000326202"/>
    </source>
</evidence>
<evidence type="ECO:0000256" key="3">
    <source>
        <dbReference type="ARBA" id="ARBA00022448"/>
    </source>
</evidence>
<dbReference type="InterPro" id="IPR035906">
    <property type="entry name" value="MetI-like_sf"/>
</dbReference>
<evidence type="ECO:0000256" key="6">
    <source>
        <dbReference type="ARBA" id="ARBA00022989"/>
    </source>
</evidence>
<evidence type="ECO:0000256" key="4">
    <source>
        <dbReference type="ARBA" id="ARBA00022475"/>
    </source>
</evidence>
<dbReference type="SUPFAM" id="SSF161098">
    <property type="entry name" value="MetI-like"/>
    <property type="match status" value="1"/>
</dbReference>
<comment type="similarity">
    <text evidence="2">Belongs to the binding-protein-dependent transport system permease family. CysTW subfamily.</text>
</comment>
<dbReference type="GO" id="GO:0055085">
    <property type="term" value="P:transmembrane transport"/>
    <property type="evidence" value="ECO:0007669"/>
    <property type="project" value="InterPro"/>
</dbReference>
<keyword evidence="3 8" id="KW-0813">Transport</keyword>
<dbReference type="GO" id="GO:0005886">
    <property type="term" value="C:plasma membrane"/>
    <property type="evidence" value="ECO:0007669"/>
    <property type="project" value="UniProtKB-SubCell"/>
</dbReference>
<keyword evidence="6 8" id="KW-1133">Transmembrane helix</keyword>
<evidence type="ECO:0000259" key="9">
    <source>
        <dbReference type="PROSITE" id="PS50928"/>
    </source>
</evidence>
<feature type="transmembrane region" description="Helical" evidence="8">
    <location>
        <begin position="20"/>
        <end position="45"/>
    </location>
</feature>
<evidence type="ECO:0000313" key="10">
    <source>
        <dbReference type="EMBL" id="QEX20022.1"/>
    </source>
</evidence>
<dbReference type="PANTHER" id="PTHR42929:SF1">
    <property type="entry name" value="INNER MEMBRANE ABC TRANSPORTER PERMEASE PROTEIN YDCU-RELATED"/>
    <property type="match status" value="1"/>
</dbReference>
<dbReference type="KEGG" id="htq:FRZ44_53370"/>
<evidence type="ECO:0000256" key="8">
    <source>
        <dbReference type="RuleBase" id="RU363032"/>
    </source>
</evidence>
<feature type="transmembrane region" description="Helical" evidence="8">
    <location>
        <begin position="77"/>
        <end position="99"/>
    </location>
</feature>
<evidence type="ECO:0000256" key="7">
    <source>
        <dbReference type="ARBA" id="ARBA00023136"/>
    </source>
</evidence>
<organism evidence="10 11">
    <name type="scientific">Hypericibacter terrae</name>
    <dbReference type="NCBI Taxonomy" id="2602015"/>
    <lineage>
        <taxon>Bacteria</taxon>
        <taxon>Pseudomonadati</taxon>
        <taxon>Pseudomonadota</taxon>
        <taxon>Alphaproteobacteria</taxon>
        <taxon>Rhodospirillales</taxon>
        <taxon>Dongiaceae</taxon>
        <taxon>Hypericibacter</taxon>
    </lineage>
</organism>
<dbReference type="PANTHER" id="PTHR42929">
    <property type="entry name" value="INNER MEMBRANE ABC TRANSPORTER PERMEASE PROTEIN YDCU-RELATED-RELATED"/>
    <property type="match status" value="1"/>
</dbReference>
<gene>
    <name evidence="10" type="ORF">FRZ44_53370</name>
</gene>
<proteinExistence type="inferred from homology"/>
<dbReference type="OrthoDB" id="9807047at2"/>
<keyword evidence="7 8" id="KW-0472">Membrane</keyword>
<comment type="subcellular location">
    <subcellularLocation>
        <location evidence="1 8">Cell membrane</location>
        <topology evidence="1 8">Multi-pass membrane protein</topology>
    </subcellularLocation>
</comment>
<keyword evidence="11" id="KW-1185">Reference proteome</keyword>
<feature type="domain" description="ABC transmembrane type-1" evidence="9">
    <location>
        <begin position="73"/>
        <end position="279"/>
    </location>
</feature>
<dbReference type="RefSeq" id="WP_151180029.1">
    <property type="nucleotide sequence ID" value="NZ_CP042906.1"/>
</dbReference>
<keyword evidence="5 8" id="KW-0812">Transmembrane</keyword>
<keyword evidence="4" id="KW-1003">Cell membrane</keyword>
<dbReference type="Proteomes" id="UP000326202">
    <property type="component" value="Chromosome"/>
</dbReference>
<dbReference type="Pfam" id="PF00528">
    <property type="entry name" value="BPD_transp_1"/>
    <property type="match status" value="1"/>
</dbReference>
<feature type="transmembrane region" description="Helical" evidence="8">
    <location>
        <begin position="256"/>
        <end position="278"/>
    </location>
</feature>
<feature type="transmembrane region" description="Helical" evidence="8">
    <location>
        <begin position="200"/>
        <end position="224"/>
    </location>
</feature>
<reference evidence="10 11" key="1">
    <citation type="submission" date="2019-08" db="EMBL/GenBank/DDBJ databases">
        <title>Hyperibacter terrae gen. nov., sp. nov. and Hyperibacter viscosus sp. nov., two new members in the family Rhodospirillaceae isolated from the rhizosphere of Hypericum perforatum.</title>
        <authorList>
            <person name="Noviana Z."/>
        </authorList>
    </citation>
    <scope>NUCLEOTIDE SEQUENCE [LARGE SCALE GENOMIC DNA]</scope>
    <source>
        <strain evidence="10 11">R5913</strain>
    </source>
</reference>
<name>A0A5J6MQR3_9PROT</name>
<dbReference type="PROSITE" id="PS50928">
    <property type="entry name" value="ABC_TM1"/>
    <property type="match status" value="1"/>
</dbReference>
<feature type="transmembrane region" description="Helical" evidence="8">
    <location>
        <begin position="108"/>
        <end position="132"/>
    </location>
</feature>
<dbReference type="EMBL" id="CP042906">
    <property type="protein sequence ID" value="QEX20022.1"/>
    <property type="molecule type" value="Genomic_DNA"/>
</dbReference>
<sequence>MTAIRTSAQVERRARWVTALLLGPSFLWYLALLVVPLAVVVVFSFGERAPAGGYQAGFTIANYLNLPARSAAFRNTLLLAPLGTIVCLLAAYPLAYYLAIKASPRLRLFLLILVIVPFWTSFLIRTYAWMFILGGRGLPSVIEWLGLGEVRLINTPLSVLIGMVYGYLPLMVFPIFVSLERLDKRLIEAAADLGSNPWRSFLQVTLPLSAPGVITGCMLVFILLMGEYLIPQLLGGGKVFFIGNALVDLFLQSRNWPFGSAVAMSLVIIMLATVTVYLRVTRRYGAGRDVSLL</sequence>
<evidence type="ECO:0000256" key="5">
    <source>
        <dbReference type="ARBA" id="ARBA00022692"/>
    </source>
</evidence>
<dbReference type="AlphaFoldDB" id="A0A5J6MQR3"/>
<dbReference type="InterPro" id="IPR000515">
    <property type="entry name" value="MetI-like"/>
</dbReference>
<dbReference type="CDD" id="cd06261">
    <property type="entry name" value="TM_PBP2"/>
    <property type="match status" value="1"/>
</dbReference>
<feature type="transmembrane region" description="Helical" evidence="8">
    <location>
        <begin position="152"/>
        <end position="179"/>
    </location>
</feature>